<feature type="region of interest" description="Disordered" evidence="6">
    <location>
        <begin position="142"/>
        <end position="177"/>
    </location>
</feature>
<feature type="region of interest" description="Disordered" evidence="6">
    <location>
        <begin position="320"/>
        <end position="384"/>
    </location>
</feature>
<keyword evidence="4" id="KW-0418">Kinase</keyword>
<feature type="compositionally biased region" description="Polar residues" evidence="6">
    <location>
        <begin position="671"/>
        <end position="680"/>
    </location>
</feature>
<feature type="compositionally biased region" description="Low complexity" evidence="6">
    <location>
        <begin position="151"/>
        <end position="161"/>
    </location>
</feature>
<evidence type="ECO:0000256" key="1">
    <source>
        <dbReference type="ARBA" id="ARBA00022527"/>
    </source>
</evidence>
<keyword evidence="1" id="KW-0723">Serine/threonine-protein kinase</keyword>
<dbReference type="GO" id="GO:0005524">
    <property type="term" value="F:ATP binding"/>
    <property type="evidence" value="ECO:0007669"/>
    <property type="project" value="UniProtKB-KW"/>
</dbReference>
<gene>
    <name evidence="7" type="primary">PLEST009393</name>
    <name evidence="7" type="ORF">PLESTB_001790600</name>
</gene>
<dbReference type="InterPro" id="IPR030616">
    <property type="entry name" value="Aur-like"/>
</dbReference>
<dbReference type="GO" id="GO:0004674">
    <property type="term" value="F:protein serine/threonine kinase activity"/>
    <property type="evidence" value="ECO:0007669"/>
    <property type="project" value="UniProtKB-KW"/>
</dbReference>
<accession>A0A9W6FAD3</accession>
<dbReference type="EMBL" id="BRXU01000049">
    <property type="protein sequence ID" value="GLC61680.1"/>
    <property type="molecule type" value="Genomic_DNA"/>
</dbReference>
<dbReference type="Proteomes" id="UP001165080">
    <property type="component" value="Unassembled WGS sequence"/>
</dbReference>
<dbReference type="AlphaFoldDB" id="A0A9W6FAD3"/>
<reference evidence="7 8" key="1">
    <citation type="journal article" date="2023" name="Commun. Biol.">
        <title>Reorganization of the ancestral sex-determining regions during the evolution of trioecy in Pleodorina starrii.</title>
        <authorList>
            <person name="Takahashi K."/>
            <person name="Suzuki S."/>
            <person name="Kawai-Toyooka H."/>
            <person name="Yamamoto K."/>
            <person name="Hamaji T."/>
            <person name="Ootsuki R."/>
            <person name="Yamaguchi H."/>
            <person name="Kawachi M."/>
            <person name="Higashiyama T."/>
            <person name="Nozaki H."/>
        </authorList>
    </citation>
    <scope>NUCLEOTIDE SEQUENCE [LARGE SCALE GENOMIC DNA]</scope>
    <source>
        <strain evidence="7 8">NIES-4479</strain>
    </source>
</reference>
<evidence type="ECO:0000313" key="7">
    <source>
        <dbReference type="EMBL" id="GLC61680.1"/>
    </source>
</evidence>
<evidence type="ECO:0000256" key="4">
    <source>
        <dbReference type="ARBA" id="ARBA00022777"/>
    </source>
</evidence>
<dbReference type="PANTHER" id="PTHR24350">
    <property type="entry name" value="SERINE/THREONINE-PROTEIN KINASE IAL-RELATED"/>
    <property type="match status" value="1"/>
</dbReference>
<evidence type="ECO:0000313" key="8">
    <source>
        <dbReference type="Proteomes" id="UP001165080"/>
    </source>
</evidence>
<evidence type="ECO:0000256" key="2">
    <source>
        <dbReference type="ARBA" id="ARBA00022679"/>
    </source>
</evidence>
<keyword evidence="2" id="KW-0808">Transferase</keyword>
<keyword evidence="3" id="KW-0547">Nucleotide-binding</keyword>
<feature type="region of interest" description="Disordered" evidence="6">
    <location>
        <begin position="618"/>
        <end position="691"/>
    </location>
</feature>
<feature type="compositionally biased region" description="Gly residues" evidence="6">
    <location>
        <begin position="110"/>
        <end position="122"/>
    </location>
</feature>
<name>A0A9W6FAD3_9CHLO</name>
<feature type="compositionally biased region" description="Low complexity" evidence="6">
    <location>
        <begin position="359"/>
        <end position="369"/>
    </location>
</feature>
<evidence type="ECO:0000256" key="3">
    <source>
        <dbReference type="ARBA" id="ARBA00022741"/>
    </source>
</evidence>
<comment type="caution">
    <text evidence="7">The sequence shown here is derived from an EMBL/GenBank/DDBJ whole genome shotgun (WGS) entry which is preliminary data.</text>
</comment>
<evidence type="ECO:0000256" key="5">
    <source>
        <dbReference type="ARBA" id="ARBA00022840"/>
    </source>
</evidence>
<proteinExistence type="predicted"/>
<sequence length="691" mass="71882">MSAPQQTGAMQAATLRCPPNVFRERYTLSDFEVTYTYGEGPNWSVCAARCKWSSAQVVLQTYTEVGNLSGCMALALTAAHGLTNHPSFLPLYAVFRDVAAAAAPADSKGSGTGDGSANGTGGDTSSSGAARGDRIVMVYPGGSAQHPLDAGSPGSTSFSPPGGSGGGGGSGPPVSERGVVRGLLQPLSDLVAVLGPMGLRPPYVCGLDVWIDSPEAPAPGQALFMVPLLCHRWGQSPPEELLPAAVPYAAPYLRGCPAAAQDQEGTDEAQAKRWLSWSAAALVHCVLIGSPPPDKARKTRNKLPSAAAAIPSLASVPQLPPLPFSNSAPAPRSSMLMMPLGSQRPNGLLMPLQGGQSGASGSSEAAKGGLMTSSSVNAPVAKRSSGSRVADSMPLWLSDEAGDWFRRGLVPDCSSRAPLDEQMRHPWVSRHAVPRNMNGHAVKRESLGLLPRELHPLMLDVVPMGLTRPGREEVEHLMAEMAANEAPSAAKPALPWQVMEGPQGAGPTVFVEEFSEDAAPGLEVEDADERDMGVVERYEVAEEQKDDGTRVVEELRVVSGKPDGSLTRAAKALQAAMARRVEAGQWVMANPRGTTFDDIARQNQQRPQVGPTLPVAQRRISNGAPAPPTSLAARVRSPDPIPAPVATAGGRISTSSVISTSSSGAVGRNRSPGTRGSRASLSGPKAGKAAK</sequence>
<evidence type="ECO:0000256" key="6">
    <source>
        <dbReference type="SAM" id="MobiDB-lite"/>
    </source>
</evidence>
<feature type="region of interest" description="Disordered" evidence="6">
    <location>
        <begin position="104"/>
        <end position="130"/>
    </location>
</feature>
<dbReference type="OrthoDB" id="546480at2759"/>
<feature type="compositionally biased region" description="Low complexity" evidence="6">
    <location>
        <begin position="652"/>
        <end position="663"/>
    </location>
</feature>
<protein>
    <submittedName>
        <fullName evidence="7">Uncharacterized protein</fullName>
    </submittedName>
</protein>
<keyword evidence="8" id="KW-1185">Reference proteome</keyword>
<feature type="compositionally biased region" description="Gly residues" evidence="6">
    <location>
        <begin position="162"/>
        <end position="171"/>
    </location>
</feature>
<keyword evidence="5" id="KW-0067">ATP-binding</keyword>
<organism evidence="7 8">
    <name type="scientific">Pleodorina starrii</name>
    <dbReference type="NCBI Taxonomy" id="330485"/>
    <lineage>
        <taxon>Eukaryota</taxon>
        <taxon>Viridiplantae</taxon>
        <taxon>Chlorophyta</taxon>
        <taxon>core chlorophytes</taxon>
        <taxon>Chlorophyceae</taxon>
        <taxon>CS clade</taxon>
        <taxon>Chlamydomonadales</taxon>
        <taxon>Volvocaceae</taxon>
        <taxon>Pleodorina</taxon>
    </lineage>
</organism>